<proteinExistence type="predicted"/>
<name>A0AC61KZU0_9EURY</name>
<dbReference type="EMBL" id="PQXF01000039">
    <property type="protein sequence ID" value="PXF58277.1"/>
    <property type="molecule type" value="Genomic_DNA"/>
</dbReference>
<evidence type="ECO:0000313" key="1">
    <source>
        <dbReference type="EMBL" id="PXF58277.1"/>
    </source>
</evidence>
<accession>A0AC61KZU0</accession>
<dbReference type="Proteomes" id="UP000248329">
    <property type="component" value="Unassembled WGS sequence"/>
</dbReference>
<evidence type="ECO:0000313" key="2">
    <source>
        <dbReference type="Proteomes" id="UP000248329"/>
    </source>
</evidence>
<comment type="caution">
    <text evidence="1">The sequence shown here is derived from an EMBL/GenBank/DDBJ whole genome shotgun (WGS) entry which is preliminary data.</text>
</comment>
<reference evidence="1" key="1">
    <citation type="submission" date="2018-01" db="EMBL/GenBank/DDBJ databases">
        <authorList>
            <person name="Krukenberg V."/>
        </authorList>
    </citation>
    <scope>NUCLEOTIDE SEQUENCE</scope>
    <source>
        <strain evidence="1">E20ANME2</strain>
    </source>
</reference>
<sequence length="328" mass="37634">MSKIYTEATFEAAIEHSLVTEGGYNQGDPNNFDRERCLDPTVLIPFIKETQPAEWEYLTNLRKGRTEETLLDDLSLVLNSEHEGCLTVLRHGFKCFGKLFRVAYFAPASSMNPETKRLYEANRLTVTRQLQYSEKHNKTLDLVLSLNGIPVATAELKNPMTGQTWRNAVHQYKNDRDQNDLIFRFKKRALVHFAVDTDEVRMTTRLSGGNTHFLLFNKGNGTGAGNPENPIGYKTAYLWEQVLERDSFMDILARFVHLQVGEKRVGGKKTRKEEMIFPRYHQLDSVRKMVLDARQAGTGNNYLVQHSAGRTQKYRACAIKHPRIRFGC</sequence>
<organism evidence="1 2">
    <name type="scientific">Candidatus Methanogaster sp</name>
    <dbReference type="NCBI Taxonomy" id="3386292"/>
    <lineage>
        <taxon>Archaea</taxon>
        <taxon>Methanobacteriati</taxon>
        <taxon>Methanobacteriota</taxon>
        <taxon>Stenosarchaea group</taxon>
        <taxon>Methanomicrobia</taxon>
        <taxon>Methanosarcinales</taxon>
        <taxon>ANME-2 cluster</taxon>
        <taxon>Candidatus Methanogasteraceae</taxon>
        <taxon>Candidatus Methanogaster</taxon>
    </lineage>
</organism>
<protein>
    <submittedName>
        <fullName evidence="1">Uncharacterized protein</fullName>
    </submittedName>
</protein>
<gene>
    <name evidence="1" type="ORF">C4B59_13645</name>
</gene>